<sequence length="263" mass="29253">MVQDNPRGFPTLVGVPRPEREARLFTRANLDHRLRMFGNVLLHTLKRQTDRDFSLAVLTTTNLPSWALNQLSDMLDEALGTRAFVISAPPSAILRQACRAALRRGIDAAADRFVTFRIDDDDGLNVEYIAKLRNQLNKSMQTEVVTFVPGLECVVQVEPAFRRDPRPFSGAGLAAIHHRDDADGTERFLSVYQLGPHRKVSEHLPPVVIDDGLGFLRLIHGSNVSGVGMSRHGHLYLWEGYASMSKAFGFEDPKGLLASLVQT</sequence>
<dbReference type="EMBL" id="JAAZQQ010000002">
    <property type="protein sequence ID" value="NKX43994.1"/>
    <property type="molecule type" value="Genomic_DNA"/>
</dbReference>
<gene>
    <name evidence="1" type="ORF">HCU73_05285</name>
</gene>
<dbReference type="InterPro" id="IPR021466">
    <property type="entry name" value="Put_rhamnosyl_transferase"/>
</dbReference>
<proteinExistence type="predicted"/>
<evidence type="ECO:0008006" key="3">
    <source>
        <dbReference type="Google" id="ProtNLM"/>
    </source>
</evidence>
<name>A0A7X6JY30_9RHOB</name>
<accession>A0A7X6JY30</accession>
<evidence type="ECO:0000313" key="2">
    <source>
        <dbReference type="Proteomes" id="UP000526408"/>
    </source>
</evidence>
<keyword evidence="2" id="KW-1185">Reference proteome</keyword>
<dbReference type="AlphaFoldDB" id="A0A7X6JY30"/>
<organism evidence="1 2">
    <name type="scientific">Roseicyclus persicicus</name>
    <dbReference type="NCBI Taxonomy" id="2650661"/>
    <lineage>
        <taxon>Bacteria</taxon>
        <taxon>Pseudomonadati</taxon>
        <taxon>Pseudomonadota</taxon>
        <taxon>Alphaproteobacteria</taxon>
        <taxon>Rhodobacterales</taxon>
        <taxon>Roseobacteraceae</taxon>
        <taxon>Roseicyclus</taxon>
    </lineage>
</organism>
<comment type="caution">
    <text evidence="1">The sequence shown here is derived from an EMBL/GenBank/DDBJ whole genome shotgun (WGS) entry which is preliminary data.</text>
</comment>
<reference evidence="1 2" key="1">
    <citation type="submission" date="2020-04" db="EMBL/GenBank/DDBJ databases">
        <authorList>
            <person name="Yoon J."/>
        </authorList>
    </citation>
    <scope>NUCLEOTIDE SEQUENCE [LARGE SCALE GENOMIC DNA]</scope>
    <source>
        <strain evidence="1 2">KMU-115</strain>
    </source>
</reference>
<evidence type="ECO:0000313" key="1">
    <source>
        <dbReference type="EMBL" id="NKX43994.1"/>
    </source>
</evidence>
<dbReference type="Pfam" id="PF11316">
    <property type="entry name" value="Rhamno_transf"/>
    <property type="match status" value="1"/>
</dbReference>
<protein>
    <recommendedName>
        <fullName evidence="3">Rhamnosyl transferase</fullName>
    </recommendedName>
</protein>
<dbReference type="Proteomes" id="UP000526408">
    <property type="component" value="Unassembled WGS sequence"/>
</dbReference>